<dbReference type="EMBL" id="ACPB03005106">
    <property type="status" value="NOT_ANNOTATED_CDS"/>
    <property type="molecule type" value="Genomic_DNA"/>
</dbReference>
<keyword evidence="2" id="KW-1185">Reference proteome</keyword>
<name>T1I752_RHOPR</name>
<organism evidence="1 2">
    <name type="scientific">Rhodnius prolixus</name>
    <name type="common">Triatomid bug</name>
    <dbReference type="NCBI Taxonomy" id="13249"/>
    <lineage>
        <taxon>Eukaryota</taxon>
        <taxon>Metazoa</taxon>
        <taxon>Ecdysozoa</taxon>
        <taxon>Arthropoda</taxon>
        <taxon>Hexapoda</taxon>
        <taxon>Insecta</taxon>
        <taxon>Pterygota</taxon>
        <taxon>Neoptera</taxon>
        <taxon>Paraneoptera</taxon>
        <taxon>Hemiptera</taxon>
        <taxon>Heteroptera</taxon>
        <taxon>Panheteroptera</taxon>
        <taxon>Cimicomorpha</taxon>
        <taxon>Reduviidae</taxon>
        <taxon>Triatominae</taxon>
        <taxon>Rhodnius</taxon>
    </lineage>
</organism>
<accession>T1I752</accession>
<reference evidence="1" key="1">
    <citation type="submission" date="2015-05" db="UniProtKB">
        <authorList>
            <consortium name="EnsemblMetazoa"/>
        </authorList>
    </citation>
    <scope>IDENTIFICATION</scope>
</reference>
<evidence type="ECO:0000313" key="1">
    <source>
        <dbReference type="EnsemblMetazoa" id="RPRC012124-PA"/>
    </source>
</evidence>
<dbReference type="InParanoid" id="T1I752"/>
<dbReference type="Proteomes" id="UP000015103">
    <property type="component" value="Unassembled WGS sequence"/>
</dbReference>
<sequence>MQHRDNHMQLIRVILYLLHGVASYPGHRKQKLGWAAVGLMPAGYGVNYA</sequence>
<evidence type="ECO:0000313" key="2">
    <source>
        <dbReference type="Proteomes" id="UP000015103"/>
    </source>
</evidence>
<protein>
    <submittedName>
        <fullName evidence="1">Uncharacterized protein</fullName>
    </submittedName>
</protein>
<dbReference type="VEuPathDB" id="VectorBase:RPRC012124"/>
<proteinExistence type="predicted"/>
<dbReference type="HOGENOM" id="CLU_3144543_0_0_1"/>
<dbReference type="EnsemblMetazoa" id="RPRC012124-RA">
    <property type="protein sequence ID" value="RPRC012124-PA"/>
    <property type="gene ID" value="RPRC012124"/>
</dbReference>
<dbReference type="AlphaFoldDB" id="T1I752"/>